<feature type="compositionally biased region" description="Polar residues" evidence="1">
    <location>
        <begin position="92"/>
        <end position="109"/>
    </location>
</feature>
<evidence type="ECO:0000313" key="3">
    <source>
        <dbReference type="Proteomes" id="UP001165190"/>
    </source>
</evidence>
<organism evidence="2 3">
    <name type="scientific">Hibiscus trionum</name>
    <name type="common">Flower of an hour</name>
    <dbReference type="NCBI Taxonomy" id="183268"/>
    <lineage>
        <taxon>Eukaryota</taxon>
        <taxon>Viridiplantae</taxon>
        <taxon>Streptophyta</taxon>
        <taxon>Embryophyta</taxon>
        <taxon>Tracheophyta</taxon>
        <taxon>Spermatophyta</taxon>
        <taxon>Magnoliopsida</taxon>
        <taxon>eudicotyledons</taxon>
        <taxon>Gunneridae</taxon>
        <taxon>Pentapetalae</taxon>
        <taxon>rosids</taxon>
        <taxon>malvids</taxon>
        <taxon>Malvales</taxon>
        <taxon>Malvaceae</taxon>
        <taxon>Malvoideae</taxon>
        <taxon>Hibiscus</taxon>
    </lineage>
</organism>
<dbReference type="EMBL" id="BSYR01000048">
    <property type="protein sequence ID" value="GMJ07547.1"/>
    <property type="molecule type" value="Genomic_DNA"/>
</dbReference>
<evidence type="ECO:0000256" key="1">
    <source>
        <dbReference type="SAM" id="MobiDB-lite"/>
    </source>
</evidence>
<keyword evidence="3" id="KW-1185">Reference proteome</keyword>
<feature type="region of interest" description="Disordered" evidence="1">
    <location>
        <begin position="92"/>
        <end position="146"/>
    </location>
</feature>
<name>A0A9W7J6I3_HIBTR</name>
<dbReference type="Proteomes" id="UP001165190">
    <property type="component" value="Unassembled WGS sequence"/>
</dbReference>
<dbReference type="PANTHER" id="PTHR35317">
    <property type="entry name" value="OS04G0629600 PROTEIN"/>
    <property type="match status" value="1"/>
</dbReference>
<evidence type="ECO:0000313" key="2">
    <source>
        <dbReference type="EMBL" id="GMJ07547.1"/>
    </source>
</evidence>
<dbReference type="AlphaFoldDB" id="A0A9W7J6I3"/>
<protein>
    <recommendedName>
        <fullName evidence="4">CCHC-type domain-containing protein</fullName>
    </recommendedName>
</protein>
<evidence type="ECO:0008006" key="4">
    <source>
        <dbReference type="Google" id="ProtNLM"/>
    </source>
</evidence>
<dbReference type="OrthoDB" id="8063676at2759"/>
<dbReference type="PANTHER" id="PTHR35317:SF35">
    <property type="entry name" value="DUF4219 DOMAIN-CONTAINING PROTEIN"/>
    <property type="match status" value="1"/>
</dbReference>
<reference evidence="2" key="1">
    <citation type="submission" date="2023-05" db="EMBL/GenBank/DDBJ databases">
        <title>Genome and transcriptome analyses reveal genes involved in the formation of fine ridges on petal epidermal cells in Hibiscus trionum.</title>
        <authorList>
            <person name="Koshimizu S."/>
            <person name="Masuda S."/>
            <person name="Ishii T."/>
            <person name="Shirasu K."/>
            <person name="Hoshino A."/>
            <person name="Arita M."/>
        </authorList>
    </citation>
    <scope>NUCLEOTIDE SEQUENCE</scope>
    <source>
        <strain evidence="2">Hamamatsu line</strain>
    </source>
</reference>
<proteinExistence type="predicted"/>
<dbReference type="Pfam" id="PF14223">
    <property type="entry name" value="Retrotran_gag_2"/>
    <property type="match status" value="1"/>
</dbReference>
<accession>A0A9W7J6I3</accession>
<comment type="caution">
    <text evidence="2">The sequence shown here is derived from an EMBL/GenBank/DDBJ whole genome shotgun (WGS) entry which is preliminary data.</text>
</comment>
<gene>
    <name evidence="2" type="ORF">HRI_004423900</name>
</gene>
<sequence length="206" mass="23511">MNNGGTIADFLSRAMAIVSQMRSYGEQISDEMIVAKVLRSLTSKFDHVVAAIEESKDLSVLSVDELMGSLQAHESRINRSLKKNEKKAFQVKETTNKYGESYNSATNSQRGRGFRNRDRGGFRSHGRSNSYGRGRNNDRHTVNEQGNRKSGIQCYHCKRYGHIKAYCWYNNEKMNFAIENEEENKLFMACIDTNHTSSDLWFVDSG</sequence>